<dbReference type="SUPFAM" id="SSF56349">
    <property type="entry name" value="DNA breaking-rejoining enzymes"/>
    <property type="match status" value="1"/>
</dbReference>
<dbReference type="Gene3D" id="1.10.443.10">
    <property type="entry name" value="Intergrase catalytic core"/>
    <property type="match status" value="1"/>
</dbReference>
<evidence type="ECO:0000259" key="2">
    <source>
        <dbReference type="PROSITE" id="PS51898"/>
    </source>
</evidence>
<evidence type="ECO:0000313" key="4">
    <source>
        <dbReference type="EMBL" id="SET79250.1"/>
    </source>
</evidence>
<dbReference type="InterPro" id="IPR002104">
    <property type="entry name" value="Integrase_catalytic"/>
</dbReference>
<evidence type="ECO:0000313" key="6">
    <source>
        <dbReference type="Proteomes" id="UP000181981"/>
    </source>
</evidence>
<dbReference type="GO" id="GO:0015074">
    <property type="term" value="P:DNA integration"/>
    <property type="evidence" value="ECO:0007669"/>
    <property type="project" value="InterPro"/>
</dbReference>
<gene>
    <name evidence="3" type="ORF">FH5T_16120</name>
    <name evidence="4" type="ORF">SAMN05444285_12373</name>
</gene>
<dbReference type="RefSeq" id="WP_038560648.1">
    <property type="nucleotide sequence ID" value="NZ_FOHT01000023.1"/>
</dbReference>
<dbReference type="GO" id="GO:0003677">
    <property type="term" value="F:DNA binding"/>
    <property type="evidence" value="ECO:0007669"/>
    <property type="project" value="InterPro"/>
</dbReference>
<sequence length="413" mass="47514">MDIKKLKKTHPELLEYMKANGFGSGAIGGVKVMFRRLFDHEGKYTSYNDFYKKFISREGLEGSTKRLRYYRTSVRTIQGFDEFDHFPNRLKFAPVQYRECSYEHLNPTFKGIVDHYMQVASKKCKSEKSIRVESNAGAAFLCHMQRNGAIDLCGITESMVLSFFYDGYKQLRGCSYRTKIKTVLKSAMGTDYYAQCARIIEDMPRLRNGRKNFATLKDDEIRIIKENLQEGARNDFSLRDKAVVSMAMYTALRGTDIARMRINNIDLERDLIILTQSKTQQPMILPLRAIVGNPLVDYLSNERPRNLDIKSIFTNVHDPENPMDSSTIGGIIRRFFAKLGIRSDDKENGLRLFRRYLASKVLENGVQPRVISDILGHLSPESLNPYIDTDIKHLRECGVSIEQYPVGKEVFEV</sequence>
<dbReference type="PROSITE" id="PS51898">
    <property type="entry name" value="TYR_RECOMBINASE"/>
    <property type="match status" value="1"/>
</dbReference>
<protein>
    <submittedName>
        <fullName evidence="4">Site-specific recombinase XerD</fullName>
    </submittedName>
</protein>
<name>X5E231_9BACT</name>
<dbReference type="InterPro" id="IPR011010">
    <property type="entry name" value="DNA_brk_join_enz"/>
</dbReference>
<accession>X5E231</accession>
<dbReference type="InterPro" id="IPR013762">
    <property type="entry name" value="Integrase-like_cat_sf"/>
</dbReference>
<dbReference type="HOGENOM" id="CLU_027562_23_4_10"/>
<reference evidence="4 6" key="2">
    <citation type="submission" date="2016-10" db="EMBL/GenBank/DDBJ databases">
        <authorList>
            <person name="de Groot N.N."/>
        </authorList>
    </citation>
    <scope>NUCLEOTIDE SEQUENCE [LARGE SCALE GENOMIC DNA]</scope>
    <source>
        <strain evidence="4 6">DSM 25947</strain>
    </source>
</reference>
<evidence type="ECO:0000256" key="1">
    <source>
        <dbReference type="ARBA" id="ARBA00023172"/>
    </source>
</evidence>
<reference evidence="3 5" key="1">
    <citation type="submission" date="2014-03" db="EMBL/GenBank/DDBJ databases">
        <title>Complete genome sequence of a deeply braunched marine Bacteroidia bacterium Draconibacterium orientale type strain FH5T.</title>
        <authorList>
            <person name="Li X."/>
            <person name="Wang X."/>
            <person name="Xie Z."/>
            <person name="Du Z."/>
            <person name="Chen G."/>
        </authorList>
    </citation>
    <scope>NUCLEOTIDE SEQUENCE [LARGE SCALE GENOMIC DNA]</scope>
    <source>
        <strain evidence="3 5">FH5</strain>
    </source>
</reference>
<dbReference type="Proteomes" id="UP000181981">
    <property type="component" value="Unassembled WGS sequence"/>
</dbReference>
<organism evidence="4 6">
    <name type="scientific">Draconibacterium orientale</name>
    <dbReference type="NCBI Taxonomy" id="1168034"/>
    <lineage>
        <taxon>Bacteria</taxon>
        <taxon>Pseudomonadati</taxon>
        <taxon>Bacteroidota</taxon>
        <taxon>Bacteroidia</taxon>
        <taxon>Marinilabiliales</taxon>
        <taxon>Prolixibacteraceae</taxon>
        <taxon>Draconibacterium</taxon>
    </lineage>
</organism>
<keyword evidence="1" id="KW-0233">DNA recombination</keyword>
<dbReference type="STRING" id="1168034.FH5T_16120"/>
<evidence type="ECO:0000313" key="5">
    <source>
        <dbReference type="Proteomes" id="UP000023772"/>
    </source>
</evidence>
<dbReference type="AlphaFoldDB" id="X5E231"/>
<dbReference type="eggNOG" id="COG4974">
    <property type="taxonomic scope" value="Bacteria"/>
</dbReference>
<evidence type="ECO:0000313" key="3">
    <source>
        <dbReference type="EMBL" id="AHW60646.1"/>
    </source>
</evidence>
<dbReference type="EMBL" id="CP007451">
    <property type="protein sequence ID" value="AHW60646.1"/>
    <property type="molecule type" value="Genomic_DNA"/>
</dbReference>
<feature type="domain" description="Tyr recombinase" evidence="2">
    <location>
        <begin position="211"/>
        <end position="399"/>
    </location>
</feature>
<dbReference type="Pfam" id="PF00589">
    <property type="entry name" value="Phage_integrase"/>
    <property type="match status" value="1"/>
</dbReference>
<proteinExistence type="predicted"/>
<dbReference type="OrthoDB" id="9785687at2"/>
<dbReference type="Proteomes" id="UP000023772">
    <property type="component" value="Chromosome"/>
</dbReference>
<dbReference type="KEGG" id="dori:FH5T_16120"/>
<keyword evidence="5" id="KW-1185">Reference proteome</keyword>
<dbReference type="EMBL" id="FOHT01000023">
    <property type="protein sequence ID" value="SET79250.1"/>
    <property type="molecule type" value="Genomic_DNA"/>
</dbReference>
<dbReference type="GO" id="GO:0006310">
    <property type="term" value="P:DNA recombination"/>
    <property type="evidence" value="ECO:0007669"/>
    <property type="project" value="UniProtKB-KW"/>
</dbReference>